<dbReference type="SUPFAM" id="SSF52402">
    <property type="entry name" value="Adenine nucleotide alpha hydrolases-like"/>
    <property type="match status" value="1"/>
</dbReference>
<proteinExistence type="inferred from homology"/>
<evidence type="ECO:0000256" key="1">
    <source>
        <dbReference type="ARBA" id="ARBA00005187"/>
    </source>
</evidence>
<protein>
    <recommendedName>
        <fullName evidence="3">asparagine synthase (glutamine-hydrolyzing)</fullName>
        <ecNumber evidence="3">6.3.5.4</ecNumber>
    </recommendedName>
</protein>
<keyword evidence="5 9" id="KW-0067">ATP-binding</keyword>
<dbReference type="InterPro" id="IPR006426">
    <property type="entry name" value="Asn_synth_AEB"/>
</dbReference>
<evidence type="ECO:0000256" key="2">
    <source>
        <dbReference type="ARBA" id="ARBA00005752"/>
    </source>
</evidence>
<accession>A0A1F7K265</accession>
<dbReference type="EMBL" id="MGBG01000025">
    <property type="protein sequence ID" value="OGK61952.1"/>
    <property type="molecule type" value="Genomic_DNA"/>
</dbReference>
<comment type="catalytic activity">
    <reaction evidence="7">
        <text>L-aspartate + L-glutamine + ATP + H2O = L-asparagine + L-glutamate + AMP + diphosphate + H(+)</text>
        <dbReference type="Rhea" id="RHEA:12228"/>
        <dbReference type="ChEBI" id="CHEBI:15377"/>
        <dbReference type="ChEBI" id="CHEBI:15378"/>
        <dbReference type="ChEBI" id="CHEBI:29985"/>
        <dbReference type="ChEBI" id="CHEBI:29991"/>
        <dbReference type="ChEBI" id="CHEBI:30616"/>
        <dbReference type="ChEBI" id="CHEBI:33019"/>
        <dbReference type="ChEBI" id="CHEBI:58048"/>
        <dbReference type="ChEBI" id="CHEBI:58359"/>
        <dbReference type="ChEBI" id="CHEBI:456215"/>
        <dbReference type="EC" id="6.3.5.4"/>
    </reaction>
</comment>
<organism evidence="11 12">
    <name type="scientific">Candidatus Roizmanbacteria bacterium RIFOXYA1_FULL_41_12</name>
    <dbReference type="NCBI Taxonomy" id="1802082"/>
    <lineage>
        <taxon>Bacteria</taxon>
        <taxon>Candidatus Roizmaniibacteriota</taxon>
    </lineage>
</organism>
<dbReference type="InterPro" id="IPR017932">
    <property type="entry name" value="GATase_2_dom"/>
</dbReference>
<keyword evidence="8" id="KW-0028">Amino-acid biosynthesis</keyword>
<dbReference type="InterPro" id="IPR014729">
    <property type="entry name" value="Rossmann-like_a/b/a_fold"/>
</dbReference>
<comment type="pathway">
    <text evidence="1">Amino-acid biosynthesis; L-asparagine biosynthesis; L-asparagine from L-aspartate (L-Gln route): step 1/1.</text>
</comment>
<gene>
    <name evidence="11" type="ORF">A2209_04960</name>
</gene>
<dbReference type="InterPro" id="IPR029055">
    <property type="entry name" value="Ntn_hydrolases_N"/>
</dbReference>
<dbReference type="CDD" id="cd00712">
    <property type="entry name" value="AsnB"/>
    <property type="match status" value="1"/>
</dbReference>
<feature type="domain" description="Glutamine amidotransferase type-2" evidence="10">
    <location>
        <begin position="2"/>
        <end position="210"/>
    </location>
</feature>
<reference evidence="11 12" key="1">
    <citation type="journal article" date="2016" name="Nat. Commun.">
        <title>Thousands of microbial genomes shed light on interconnected biogeochemical processes in an aquifer system.</title>
        <authorList>
            <person name="Anantharaman K."/>
            <person name="Brown C.T."/>
            <person name="Hug L.A."/>
            <person name="Sharon I."/>
            <person name="Castelle C.J."/>
            <person name="Probst A.J."/>
            <person name="Thomas B.C."/>
            <person name="Singh A."/>
            <person name="Wilkins M.J."/>
            <person name="Karaoz U."/>
            <person name="Brodie E.L."/>
            <person name="Williams K.H."/>
            <person name="Hubbard S.S."/>
            <person name="Banfield J.F."/>
        </authorList>
    </citation>
    <scope>NUCLEOTIDE SEQUENCE [LARGE SCALE GENOMIC DNA]</scope>
</reference>
<name>A0A1F7K265_9BACT</name>
<dbReference type="AlphaFoldDB" id="A0A1F7K265"/>
<dbReference type="PANTHER" id="PTHR43284:SF1">
    <property type="entry name" value="ASPARAGINE SYNTHETASE"/>
    <property type="match status" value="1"/>
</dbReference>
<dbReference type="CDD" id="cd01991">
    <property type="entry name" value="Asn_synthase_B_C"/>
    <property type="match status" value="1"/>
</dbReference>
<dbReference type="PIRSF" id="PIRSF001589">
    <property type="entry name" value="Asn_synthetase_glu-h"/>
    <property type="match status" value="1"/>
</dbReference>
<evidence type="ECO:0000313" key="11">
    <source>
        <dbReference type="EMBL" id="OGK61952.1"/>
    </source>
</evidence>
<evidence type="ECO:0000256" key="3">
    <source>
        <dbReference type="ARBA" id="ARBA00012737"/>
    </source>
</evidence>
<dbReference type="SUPFAM" id="SSF56235">
    <property type="entry name" value="N-terminal nucleophile aminohydrolases (Ntn hydrolases)"/>
    <property type="match status" value="1"/>
</dbReference>
<dbReference type="InterPro" id="IPR051786">
    <property type="entry name" value="ASN_synthetase/amidase"/>
</dbReference>
<keyword evidence="4 9" id="KW-0547">Nucleotide-binding</keyword>
<dbReference type="InterPro" id="IPR001962">
    <property type="entry name" value="Asn_synthase"/>
</dbReference>
<keyword evidence="6 8" id="KW-0315">Glutamine amidotransferase</keyword>
<dbReference type="GO" id="GO:0006529">
    <property type="term" value="P:asparagine biosynthetic process"/>
    <property type="evidence" value="ECO:0007669"/>
    <property type="project" value="UniProtKB-KW"/>
</dbReference>
<evidence type="ECO:0000256" key="9">
    <source>
        <dbReference type="PIRSR" id="PIRSR001589-2"/>
    </source>
</evidence>
<dbReference type="Proteomes" id="UP000178450">
    <property type="component" value="Unassembled WGS sequence"/>
</dbReference>
<dbReference type="Gene3D" id="3.40.50.620">
    <property type="entry name" value="HUPs"/>
    <property type="match status" value="1"/>
</dbReference>
<comment type="caution">
    <text evidence="11">The sequence shown here is derived from an EMBL/GenBank/DDBJ whole genome shotgun (WGS) entry which is preliminary data.</text>
</comment>
<dbReference type="NCBIfam" id="TIGR01536">
    <property type="entry name" value="asn_synth_AEB"/>
    <property type="match status" value="1"/>
</dbReference>
<comment type="similarity">
    <text evidence="2">Belongs to the asparagine synthetase family.</text>
</comment>
<evidence type="ECO:0000256" key="5">
    <source>
        <dbReference type="ARBA" id="ARBA00022840"/>
    </source>
</evidence>
<dbReference type="Pfam" id="PF13537">
    <property type="entry name" value="GATase_7"/>
    <property type="match status" value="1"/>
</dbReference>
<dbReference type="EC" id="6.3.5.4" evidence="3"/>
<feature type="binding site" evidence="9">
    <location>
        <position position="94"/>
    </location>
    <ligand>
        <name>L-glutamine</name>
        <dbReference type="ChEBI" id="CHEBI:58359"/>
    </ligand>
</feature>
<dbReference type="Gene3D" id="3.60.20.10">
    <property type="entry name" value="Glutamine Phosphoribosylpyrophosphate, subunit 1, domain 1"/>
    <property type="match status" value="1"/>
</dbReference>
<feature type="active site" description="For GATase activity" evidence="8">
    <location>
        <position position="2"/>
    </location>
</feature>
<evidence type="ECO:0000259" key="10">
    <source>
        <dbReference type="PROSITE" id="PS51278"/>
    </source>
</evidence>
<dbReference type="PROSITE" id="PS51278">
    <property type="entry name" value="GATASE_TYPE_2"/>
    <property type="match status" value="1"/>
</dbReference>
<evidence type="ECO:0000313" key="12">
    <source>
        <dbReference type="Proteomes" id="UP000178450"/>
    </source>
</evidence>
<dbReference type="GO" id="GO:0004066">
    <property type="term" value="F:asparagine synthase (glutamine-hydrolyzing) activity"/>
    <property type="evidence" value="ECO:0007669"/>
    <property type="project" value="UniProtKB-EC"/>
</dbReference>
<sequence>MCGIVGFSYPNRRVIKQMADSLKHRGPDGKGYFLDQFVSLGHRRLSIIDLKGGKQPLFNEDKTIVIVFNGEIYNFQELRLRLEKNGHRFKTNSDTEVIVHAYEEYGPNCLKYFNGMFAFCLYDLKKKLLFLARDRFGVKPLYYHINANKQLVFGSEIKALLKNNTVKTAPNSPVIRQYLSQNKIPEDQTDTFFDNIYKVLPGHYLVWQNERLSVREYYSISILSKTIKESTESESVLIHKYQALFKDSVRLRLISDVAVGSCLSGGLDSSSIVANVDNILKKTGNIGSSVKGSLHCFSAVYNDKTIDESYFIKEVVKGKRLLAHYTFPNAKGFKKDLGNLVYHQDEPTETIAVYAQYCVMRLAKHKVKVLLDGQGSDETLAGYIPYYRHFLLDLIKSGQIVQLGIEIAFGYRHLKRMLTSYLKLTKGQWHSRSFFPDNTSRVNYLKKSQMSLKERLWSDIEHTLPNVLRYEDRNSMAFGIEARLPFLDYRLVEFAMSLPSRMKLRRGWTKYILRKSFSDILPPKITWRKNKLGFSVPDYQWLVSNRYYILKVLSSSTAKSQNYFDQMEAIRLFNLMCQDKKNGFYTNYFWRILNLTLWLQVFFNQ</sequence>
<dbReference type="Pfam" id="PF00733">
    <property type="entry name" value="Asn_synthase"/>
    <property type="match status" value="1"/>
</dbReference>
<evidence type="ECO:0000256" key="7">
    <source>
        <dbReference type="ARBA" id="ARBA00048741"/>
    </source>
</evidence>
<evidence type="ECO:0000256" key="8">
    <source>
        <dbReference type="PIRSR" id="PIRSR001589-1"/>
    </source>
</evidence>
<dbReference type="InterPro" id="IPR033738">
    <property type="entry name" value="AsnB_N"/>
</dbReference>
<dbReference type="PANTHER" id="PTHR43284">
    <property type="entry name" value="ASPARAGINE SYNTHETASE (GLUTAMINE-HYDROLYZING)"/>
    <property type="match status" value="1"/>
</dbReference>
<keyword evidence="8" id="KW-0061">Asparagine biosynthesis</keyword>
<dbReference type="GO" id="GO:0005524">
    <property type="term" value="F:ATP binding"/>
    <property type="evidence" value="ECO:0007669"/>
    <property type="project" value="UniProtKB-KW"/>
</dbReference>
<evidence type="ECO:0000256" key="4">
    <source>
        <dbReference type="ARBA" id="ARBA00022741"/>
    </source>
</evidence>
<evidence type="ECO:0000256" key="6">
    <source>
        <dbReference type="ARBA" id="ARBA00022962"/>
    </source>
</evidence>